<name>A0A2I0ASP8_9ASPA</name>
<dbReference type="GO" id="GO:0042973">
    <property type="term" value="F:glucan endo-1,3-beta-D-glucosidase activity"/>
    <property type="evidence" value="ECO:0007669"/>
    <property type="project" value="UniProtKB-ARBA"/>
</dbReference>
<dbReference type="InterPro" id="IPR017853">
    <property type="entry name" value="GH"/>
</dbReference>
<evidence type="ECO:0000256" key="2">
    <source>
        <dbReference type="ARBA" id="ARBA00022801"/>
    </source>
</evidence>
<keyword evidence="8" id="KW-1185">Reference proteome</keyword>
<dbReference type="FunFam" id="3.20.20.80:FF:000010">
    <property type="entry name" value="glucan endo-1,3-beta-glucosidase, basic"/>
    <property type="match status" value="1"/>
</dbReference>
<reference evidence="7 8" key="1">
    <citation type="journal article" date="2017" name="Nature">
        <title>The Apostasia genome and the evolution of orchids.</title>
        <authorList>
            <person name="Zhang G.Q."/>
            <person name="Liu K.W."/>
            <person name="Li Z."/>
            <person name="Lohaus R."/>
            <person name="Hsiao Y.Y."/>
            <person name="Niu S.C."/>
            <person name="Wang J.Y."/>
            <person name="Lin Y.C."/>
            <person name="Xu Q."/>
            <person name="Chen L.J."/>
            <person name="Yoshida K."/>
            <person name="Fujiwara S."/>
            <person name="Wang Z.W."/>
            <person name="Zhang Y.Q."/>
            <person name="Mitsuda N."/>
            <person name="Wang M."/>
            <person name="Liu G.H."/>
            <person name="Pecoraro L."/>
            <person name="Huang H.X."/>
            <person name="Xiao X.J."/>
            <person name="Lin M."/>
            <person name="Wu X.Y."/>
            <person name="Wu W.L."/>
            <person name="Chen Y.Y."/>
            <person name="Chang S.B."/>
            <person name="Sakamoto S."/>
            <person name="Ohme-Takagi M."/>
            <person name="Yagi M."/>
            <person name="Zeng S.J."/>
            <person name="Shen C.Y."/>
            <person name="Yeh C.M."/>
            <person name="Luo Y.B."/>
            <person name="Tsai W.C."/>
            <person name="Van de Peer Y."/>
            <person name="Liu Z.J."/>
        </authorList>
    </citation>
    <scope>NUCLEOTIDE SEQUENCE [LARGE SCALE GENOMIC DNA]</scope>
    <source>
        <strain evidence="8">cv. Shenzhen</strain>
        <tissue evidence="7">Stem</tissue>
    </source>
</reference>
<evidence type="ECO:0000256" key="6">
    <source>
        <dbReference type="SAM" id="SignalP"/>
    </source>
</evidence>
<dbReference type="InterPro" id="IPR044965">
    <property type="entry name" value="Glyco_hydro_17_plant"/>
</dbReference>
<comment type="similarity">
    <text evidence="1 4">Belongs to the glycosyl hydrolase 17 family.</text>
</comment>
<keyword evidence="3 5" id="KW-0326">Glycosidase</keyword>
<evidence type="ECO:0000313" key="7">
    <source>
        <dbReference type="EMBL" id="PKA58578.1"/>
    </source>
</evidence>
<feature type="signal peptide" evidence="6">
    <location>
        <begin position="1"/>
        <end position="18"/>
    </location>
</feature>
<feature type="chain" id="PRO_5014131940" evidence="6">
    <location>
        <begin position="19"/>
        <end position="354"/>
    </location>
</feature>
<accession>A0A2I0ASP8</accession>
<dbReference type="Gene3D" id="3.20.20.80">
    <property type="entry name" value="Glycosidases"/>
    <property type="match status" value="1"/>
</dbReference>
<dbReference type="PROSITE" id="PS00587">
    <property type="entry name" value="GLYCOSYL_HYDROL_F17"/>
    <property type="match status" value="1"/>
</dbReference>
<dbReference type="GO" id="GO:0005975">
    <property type="term" value="P:carbohydrate metabolic process"/>
    <property type="evidence" value="ECO:0007669"/>
    <property type="project" value="InterPro"/>
</dbReference>
<evidence type="ECO:0000256" key="4">
    <source>
        <dbReference type="RuleBase" id="RU004335"/>
    </source>
</evidence>
<sequence length="354" mass="37558">MISMSASPSLLLFGLLLALPTGSSPPSPSLSHSHSRSLFMVKVIGVCYGVHGDNLPPPASVVQLYKSKNITAMRIYSPDTTTMQALKGSGLLVTVGVANEDIQRMATDSTAASTWVHTYITPFLPLYLLYVAVGHNVIPGELAGFVLPAMKNLQTALSAAGVKAKVSTAVSHDGLLGASFPPSAGHFLPEAEPFMTPIVQFLAANGSPLLVNLFPYYVHARNPAIISLDYALFTAPGPVVVDQGKIYDNLFDAMVDTMYWALEKAGAAGVRVVVSETGWPTAGGPAATVSNAQTYNTNLIEHAAQGTRKTPGGTEVYIFSMFNENQKAAAVEQNFGLFNPDETSVYPIDLRTLP</sequence>
<dbReference type="Pfam" id="PF00332">
    <property type="entry name" value="Glyco_hydro_17"/>
    <property type="match status" value="1"/>
</dbReference>
<gene>
    <name evidence="7" type="ORF">AXF42_Ash008865</name>
</gene>
<dbReference type="PANTHER" id="PTHR32227">
    <property type="entry name" value="GLUCAN ENDO-1,3-BETA-GLUCOSIDASE BG1-RELATED-RELATED"/>
    <property type="match status" value="1"/>
</dbReference>
<dbReference type="EMBL" id="KZ451951">
    <property type="protein sequence ID" value="PKA58578.1"/>
    <property type="molecule type" value="Genomic_DNA"/>
</dbReference>
<organism evidence="7 8">
    <name type="scientific">Apostasia shenzhenica</name>
    <dbReference type="NCBI Taxonomy" id="1088818"/>
    <lineage>
        <taxon>Eukaryota</taxon>
        <taxon>Viridiplantae</taxon>
        <taxon>Streptophyta</taxon>
        <taxon>Embryophyta</taxon>
        <taxon>Tracheophyta</taxon>
        <taxon>Spermatophyta</taxon>
        <taxon>Magnoliopsida</taxon>
        <taxon>Liliopsida</taxon>
        <taxon>Asparagales</taxon>
        <taxon>Orchidaceae</taxon>
        <taxon>Apostasioideae</taxon>
        <taxon>Apostasia</taxon>
    </lineage>
</organism>
<keyword evidence="6" id="KW-0732">Signal</keyword>
<evidence type="ECO:0000256" key="1">
    <source>
        <dbReference type="ARBA" id="ARBA00008773"/>
    </source>
</evidence>
<dbReference type="OrthoDB" id="941679at2759"/>
<evidence type="ECO:0000256" key="3">
    <source>
        <dbReference type="ARBA" id="ARBA00023295"/>
    </source>
</evidence>
<keyword evidence="2 5" id="KW-0378">Hydrolase</keyword>
<evidence type="ECO:0000256" key="5">
    <source>
        <dbReference type="RuleBase" id="RU004336"/>
    </source>
</evidence>
<dbReference type="AlphaFoldDB" id="A0A2I0ASP8"/>
<dbReference type="STRING" id="1088818.A0A2I0ASP8"/>
<dbReference type="InterPro" id="IPR000490">
    <property type="entry name" value="Glyco_hydro_17"/>
</dbReference>
<protein>
    <submittedName>
        <fullName evidence="7">Glucan endo-1,3-beta-glucosidase, acidic isoform</fullName>
    </submittedName>
</protein>
<dbReference type="Proteomes" id="UP000236161">
    <property type="component" value="Unassembled WGS sequence"/>
</dbReference>
<dbReference type="SUPFAM" id="SSF51445">
    <property type="entry name" value="(Trans)glycosidases"/>
    <property type="match status" value="1"/>
</dbReference>
<proteinExistence type="inferred from homology"/>
<evidence type="ECO:0000313" key="8">
    <source>
        <dbReference type="Proteomes" id="UP000236161"/>
    </source>
</evidence>